<dbReference type="Gene3D" id="3.40.1210.10">
    <property type="entry name" value="Survival protein SurE-like phosphatase/nucleotidase"/>
    <property type="match status" value="1"/>
</dbReference>
<evidence type="ECO:0000256" key="2">
    <source>
        <dbReference type="ARBA" id="ARBA00001946"/>
    </source>
</evidence>
<evidence type="ECO:0000256" key="5">
    <source>
        <dbReference type="ARBA" id="ARBA00022490"/>
    </source>
</evidence>
<evidence type="ECO:0000256" key="1">
    <source>
        <dbReference type="ARBA" id="ARBA00000815"/>
    </source>
</evidence>
<dbReference type="HAMAP" id="MF_00060">
    <property type="entry name" value="SurE"/>
    <property type="match status" value="1"/>
</dbReference>
<comment type="similarity">
    <text evidence="4 9">Belongs to the SurE nucleotidase family.</text>
</comment>
<dbReference type="GO" id="GO:0046872">
    <property type="term" value="F:metal ion binding"/>
    <property type="evidence" value="ECO:0007669"/>
    <property type="project" value="UniProtKB-UniRule"/>
</dbReference>
<feature type="binding site" evidence="9">
    <location>
        <position position="11"/>
    </location>
    <ligand>
        <name>a divalent metal cation</name>
        <dbReference type="ChEBI" id="CHEBI:60240"/>
    </ligand>
</feature>
<comment type="subcellular location">
    <subcellularLocation>
        <location evidence="3 9">Cytoplasm</location>
    </subcellularLocation>
</comment>
<dbReference type="PANTHER" id="PTHR30457">
    <property type="entry name" value="5'-NUCLEOTIDASE SURE"/>
    <property type="match status" value="1"/>
</dbReference>
<dbReference type="Pfam" id="PF01975">
    <property type="entry name" value="SurE"/>
    <property type="match status" value="1"/>
</dbReference>
<dbReference type="NCBIfam" id="NF001490">
    <property type="entry name" value="PRK00346.1-4"/>
    <property type="match status" value="1"/>
</dbReference>
<feature type="binding site" evidence="9">
    <location>
        <position position="94"/>
    </location>
    <ligand>
        <name>a divalent metal cation</name>
        <dbReference type="ChEBI" id="CHEBI:60240"/>
    </ligand>
</feature>
<sequence>MSALKILVTNDDGYLAPGIHALAQALSSLAKVEVVGPEQNSSGMSSSLTLNRPLQVFQAREGVRFVNGTPSDSVHIALTGLLGYRPDLVVAGINNGANMGDDTIYSGTVAAALEGYLFGIPAIAFSLVKRGWEHLDTAAQVAKDLVSSLAASKLIGPSAIEPPWLLNVNVPNVPYEQLQGTEITRLGKRHASEPAIQTHNPYGEPIYWIGKSGAAKDDAQGTDFHAVTSSRVSVTPLRSDLTDYQGMRRWESVL</sequence>
<dbReference type="GO" id="GO:0005737">
    <property type="term" value="C:cytoplasm"/>
    <property type="evidence" value="ECO:0007669"/>
    <property type="project" value="UniProtKB-SubCell"/>
</dbReference>
<evidence type="ECO:0000313" key="11">
    <source>
        <dbReference type="EMBL" id="RUS66765.1"/>
    </source>
</evidence>
<dbReference type="GO" id="GO:0008253">
    <property type="term" value="F:5'-nucleotidase activity"/>
    <property type="evidence" value="ECO:0007669"/>
    <property type="project" value="UniProtKB-UniRule"/>
</dbReference>
<dbReference type="PANTHER" id="PTHR30457:SF12">
    <property type="entry name" value="5'_3'-NUCLEOTIDASE SURE"/>
    <property type="match status" value="1"/>
</dbReference>
<dbReference type="NCBIfam" id="TIGR00087">
    <property type="entry name" value="surE"/>
    <property type="match status" value="1"/>
</dbReference>
<keyword evidence="6 9" id="KW-0479">Metal-binding</keyword>
<evidence type="ECO:0000256" key="7">
    <source>
        <dbReference type="ARBA" id="ARBA00022741"/>
    </source>
</evidence>
<accession>A0A433SDF0</accession>
<dbReference type="AlphaFoldDB" id="A0A433SDF0"/>
<reference evidence="11 12" key="1">
    <citation type="submission" date="2018-01" db="EMBL/GenBank/DDBJ databases">
        <title>Saezia sanguinis gen. nov., sp. nov., in the order Burkholderiales isolated from human blood.</title>
        <authorList>
            <person name="Medina-Pascual M.J."/>
            <person name="Valdezate S."/>
            <person name="Monzon S."/>
            <person name="Cuesta I."/>
            <person name="Carrasco G."/>
            <person name="Villalon P."/>
            <person name="Saez-Nieto J.A."/>
        </authorList>
    </citation>
    <scope>NUCLEOTIDE SEQUENCE [LARGE SCALE GENOMIC DNA]</scope>
    <source>
        <strain evidence="11 12">CNM695-12</strain>
    </source>
</reference>
<protein>
    <recommendedName>
        <fullName evidence="9">5'-nucleotidase SurE</fullName>
        <ecNumber evidence="9">3.1.3.5</ecNumber>
    </recommendedName>
    <alternativeName>
        <fullName evidence="9">Nucleoside 5'-monophosphate phosphohydrolase</fullName>
    </alternativeName>
</protein>
<keyword evidence="8 9" id="KW-0378">Hydrolase</keyword>
<dbReference type="NCBIfam" id="NF001489">
    <property type="entry name" value="PRK00346.1-3"/>
    <property type="match status" value="1"/>
</dbReference>
<comment type="catalytic activity">
    <reaction evidence="1 9">
        <text>a ribonucleoside 5'-phosphate + H2O = a ribonucleoside + phosphate</text>
        <dbReference type="Rhea" id="RHEA:12484"/>
        <dbReference type="ChEBI" id="CHEBI:15377"/>
        <dbReference type="ChEBI" id="CHEBI:18254"/>
        <dbReference type="ChEBI" id="CHEBI:43474"/>
        <dbReference type="ChEBI" id="CHEBI:58043"/>
        <dbReference type="EC" id="3.1.3.5"/>
    </reaction>
</comment>
<keyword evidence="5 9" id="KW-0963">Cytoplasm</keyword>
<comment type="caution">
    <text evidence="11">The sequence shown here is derived from an EMBL/GenBank/DDBJ whole genome shotgun (WGS) entry which is preliminary data.</text>
</comment>
<evidence type="ECO:0000259" key="10">
    <source>
        <dbReference type="Pfam" id="PF01975"/>
    </source>
</evidence>
<dbReference type="SUPFAM" id="SSF64167">
    <property type="entry name" value="SurE-like"/>
    <property type="match status" value="1"/>
</dbReference>
<gene>
    <name evidence="9 11" type="primary">surE</name>
    <name evidence="11" type="ORF">CUZ56_01556</name>
</gene>
<dbReference type="FunFam" id="3.40.1210.10:FF:000001">
    <property type="entry name" value="5'/3'-nucleotidase SurE"/>
    <property type="match status" value="1"/>
</dbReference>
<comment type="cofactor">
    <cofactor evidence="2">
        <name>Mg(2+)</name>
        <dbReference type="ChEBI" id="CHEBI:18420"/>
    </cofactor>
</comment>
<comment type="cofactor">
    <cofactor evidence="9">
        <name>a divalent metal cation</name>
        <dbReference type="ChEBI" id="CHEBI:60240"/>
    </cofactor>
    <text evidence="9">Binds 1 divalent metal cation per subunit.</text>
</comment>
<proteinExistence type="inferred from homology"/>
<evidence type="ECO:0000256" key="6">
    <source>
        <dbReference type="ARBA" id="ARBA00022723"/>
    </source>
</evidence>
<evidence type="ECO:0000256" key="8">
    <source>
        <dbReference type="ARBA" id="ARBA00022801"/>
    </source>
</evidence>
<evidence type="ECO:0000256" key="3">
    <source>
        <dbReference type="ARBA" id="ARBA00004496"/>
    </source>
</evidence>
<dbReference type="InterPro" id="IPR030048">
    <property type="entry name" value="SurE"/>
</dbReference>
<dbReference type="InterPro" id="IPR036523">
    <property type="entry name" value="SurE-like_sf"/>
</dbReference>
<name>A0A433SDF0_9BURK</name>
<feature type="binding site" evidence="9">
    <location>
        <position position="12"/>
    </location>
    <ligand>
        <name>a divalent metal cation</name>
        <dbReference type="ChEBI" id="CHEBI:60240"/>
    </ligand>
</feature>
<dbReference type="GO" id="GO:0004309">
    <property type="term" value="F:exopolyphosphatase activity"/>
    <property type="evidence" value="ECO:0007669"/>
    <property type="project" value="TreeGrafter"/>
</dbReference>
<evidence type="ECO:0000256" key="4">
    <source>
        <dbReference type="ARBA" id="ARBA00011062"/>
    </source>
</evidence>
<dbReference type="EMBL" id="PQSP01000003">
    <property type="protein sequence ID" value="RUS66765.1"/>
    <property type="molecule type" value="Genomic_DNA"/>
</dbReference>
<feature type="binding site" evidence="9">
    <location>
        <position position="42"/>
    </location>
    <ligand>
        <name>a divalent metal cation</name>
        <dbReference type="ChEBI" id="CHEBI:60240"/>
    </ligand>
</feature>
<feature type="domain" description="Survival protein SurE-like phosphatase/nucleotidase" evidence="10">
    <location>
        <begin position="6"/>
        <end position="192"/>
    </location>
</feature>
<dbReference type="GO" id="GO:0008254">
    <property type="term" value="F:3'-nucleotidase activity"/>
    <property type="evidence" value="ECO:0007669"/>
    <property type="project" value="TreeGrafter"/>
</dbReference>
<keyword evidence="12" id="KW-1185">Reference proteome</keyword>
<dbReference type="Proteomes" id="UP000286947">
    <property type="component" value="Unassembled WGS sequence"/>
</dbReference>
<dbReference type="GO" id="GO:0000166">
    <property type="term" value="F:nucleotide binding"/>
    <property type="evidence" value="ECO:0007669"/>
    <property type="project" value="UniProtKB-KW"/>
</dbReference>
<evidence type="ECO:0000313" key="12">
    <source>
        <dbReference type="Proteomes" id="UP000286947"/>
    </source>
</evidence>
<keyword evidence="7 9" id="KW-0547">Nucleotide-binding</keyword>
<comment type="function">
    <text evidence="9">Nucleotidase that shows phosphatase activity on nucleoside 5'-monophosphates.</text>
</comment>
<evidence type="ECO:0000256" key="9">
    <source>
        <dbReference type="HAMAP-Rule" id="MF_00060"/>
    </source>
</evidence>
<dbReference type="InterPro" id="IPR002828">
    <property type="entry name" value="SurE-like_Pase/nucleotidase"/>
</dbReference>
<organism evidence="11 12">
    <name type="scientific">Saezia sanguinis</name>
    <dbReference type="NCBI Taxonomy" id="1965230"/>
    <lineage>
        <taxon>Bacteria</taxon>
        <taxon>Pseudomonadati</taxon>
        <taxon>Pseudomonadota</taxon>
        <taxon>Betaproteobacteria</taxon>
        <taxon>Burkholderiales</taxon>
        <taxon>Saeziaceae</taxon>
        <taxon>Saezia</taxon>
    </lineage>
</organism>
<dbReference type="EC" id="3.1.3.5" evidence="9"/>